<dbReference type="PROSITE" id="PS51352">
    <property type="entry name" value="THIOREDOXIN_2"/>
    <property type="match status" value="1"/>
</dbReference>
<evidence type="ECO:0000256" key="1">
    <source>
        <dbReference type="ARBA" id="ARBA00006488"/>
    </source>
</evidence>
<keyword evidence="10" id="KW-1133">Transmembrane helix</keyword>
<dbReference type="Pfam" id="PF00034">
    <property type="entry name" value="Cytochrom_C"/>
    <property type="match status" value="1"/>
</dbReference>
<dbReference type="Pfam" id="PF02630">
    <property type="entry name" value="SCO1-SenC"/>
    <property type="match status" value="1"/>
</dbReference>
<dbReference type="GO" id="GO:0009055">
    <property type="term" value="F:electron transfer activity"/>
    <property type="evidence" value="ECO:0007669"/>
    <property type="project" value="InterPro"/>
</dbReference>
<feature type="transmembrane region" description="Helical" evidence="10">
    <location>
        <begin position="288"/>
        <end position="313"/>
    </location>
</feature>
<dbReference type="InterPro" id="IPR036909">
    <property type="entry name" value="Cyt_c-like_dom_sf"/>
</dbReference>
<reference evidence="13" key="1">
    <citation type="journal article" date="2021" name="Genome Biol. Evol.">
        <title>A High-Quality Reference Genome for a Parasitic Bivalve with Doubly Uniparental Inheritance (Bivalvia: Unionida).</title>
        <authorList>
            <person name="Smith C.H."/>
        </authorList>
    </citation>
    <scope>NUCLEOTIDE SEQUENCE</scope>
    <source>
        <strain evidence="13">CHS0354</strain>
    </source>
</reference>
<dbReference type="PANTHER" id="PTHR12151:SF25">
    <property type="entry name" value="LINALOOL DEHYDRATASE_ISOMERASE DOMAIN-CONTAINING PROTEIN"/>
    <property type="match status" value="1"/>
</dbReference>
<evidence type="ECO:0000256" key="2">
    <source>
        <dbReference type="ARBA" id="ARBA00010996"/>
    </source>
</evidence>
<sequence>MKVIFSFVSVILVGAIGYFALGKYKEYRLPEYGEVSSFVLTNQQGESFISNEKLKGKVYAVNFFFTTCTSICPKMTSNIKRAIYDNLKSKENFSLVSISVDPERDSAQTLQRYANQFHIKENWDFLTGEKSKIYLLARNDYKLIAAQTGEDVGDFIHSDKIILIDKNNQIRACHKANSDKFIGPGLRGIEQRRPLDWIVKFVHNSDAVIKSGDEYAIKLFEEYNKMPMTPNPDLTESQIKNVLAYIKSEEIKENGEKDNKQSQTQVGGSGRNIVIMESFQSAKKQETVFSQAFVIFSAIIGLIFAFGMIYWIVGHTKKKS</sequence>
<evidence type="ECO:0000256" key="8">
    <source>
        <dbReference type="PIRSR" id="PIRSR603782-2"/>
    </source>
</evidence>
<dbReference type="Proteomes" id="UP001195483">
    <property type="component" value="Unassembled WGS sequence"/>
</dbReference>
<keyword evidence="3 9" id="KW-0349">Heme</keyword>
<dbReference type="GO" id="GO:0020037">
    <property type="term" value="F:heme binding"/>
    <property type="evidence" value="ECO:0007669"/>
    <property type="project" value="InterPro"/>
</dbReference>
<name>A0AAE0W7K2_9BIVA</name>
<dbReference type="PROSITE" id="PS51007">
    <property type="entry name" value="CYTC"/>
    <property type="match status" value="1"/>
</dbReference>
<dbReference type="AlphaFoldDB" id="A0AAE0W7K2"/>
<dbReference type="SUPFAM" id="SSF46626">
    <property type="entry name" value="Cytochrome c"/>
    <property type="match status" value="1"/>
</dbReference>
<dbReference type="InterPro" id="IPR003782">
    <property type="entry name" value="SCO1/SenC"/>
</dbReference>
<comment type="similarity">
    <text evidence="2">Belongs to the SCO1/2 family.</text>
</comment>
<organism evidence="13 14">
    <name type="scientific">Potamilus streckersoni</name>
    <dbReference type="NCBI Taxonomy" id="2493646"/>
    <lineage>
        <taxon>Eukaryota</taxon>
        <taxon>Metazoa</taxon>
        <taxon>Spiralia</taxon>
        <taxon>Lophotrochozoa</taxon>
        <taxon>Mollusca</taxon>
        <taxon>Bivalvia</taxon>
        <taxon>Autobranchia</taxon>
        <taxon>Heteroconchia</taxon>
        <taxon>Palaeoheterodonta</taxon>
        <taxon>Unionida</taxon>
        <taxon>Unionoidea</taxon>
        <taxon>Unionidae</taxon>
        <taxon>Ambleminae</taxon>
        <taxon>Lampsilini</taxon>
        <taxon>Potamilus</taxon>
    </lineage>
</organism>
<gene>
    <name evidence="13" type="ORF">CHS0354_000719</name>
</gene>
<keyword evidence="10" id="KW-0472">Membrane</keyword>
<evidence type="ECO:0008006" key="15">
    <source>
        <dbReference type="Google" id="ProtNLM"/>
    </source>
</evidence>
<evidence type="ECO:0000256" key="10">
    <source>
        <dbReference type="SAM" id="Phobius"/>
    </source>
</evidence>
<keyword evidence="4 7" id="KW-0479">Metal-binding</keyword>
<reference evidence="13" key="3">
    <citation type="submission" date="2023-05" db="EMBL/GenBank/DDBJ databases">
        <authorList>
            <person name="Smith C.H."/>
        </authorList>
    </citation>
    <scope>NUCLEOTIDE SEQUENCE</scope>
    <source>
        <strain evidence="13">CHS0354</strain>
        <tissue evidence="13">Mantle</tissue>
    </source>
</reference>
<feature type="binding site" evidence="7">
    <location>
        <position position="72"/>
    </location>
    <ligand>
        <name>Cu cation</name>
        <dbReference type="ChEBI" id="CHEBI:23378"/>
    </ligand>
</feature>
<dbReference type="InterPro" id="IPR013766">
    <property type="entry name" value="Thioredoxin_domain"/>
</dbReference>
<comment type="similarity">
    <text evidence="1">Belongs to the cytochrome c family.</text>
</comment>
<evidence type="ECO:0000256" key="4">
    <source>
        <dbReference type="ARBA" id="ARBA00022723"/>
    </source>
</evidence>
<keyword evidence="14" id="KW-1185">Reference proteome</keyword>
<keyword evidence="10" id="KW-0812">Transmembrane</keyword>
<proteinExistence type="inferred from homology"/>
<protein>
    <recommendedName>
        <fullName evidence="15">Thioredoxin domain-containing protein</fullName>
    </recommendedName>
</protein>
<feature type="domain" description="Cytochrome c" evidence="11">
    <location>
        <begin position="144"/>
        <end position="250"/>
    </location>
</feature>
<evidence type="ECO:0000259" key="12">
    <source>
        <dbReference type="PROSITE" id="PS51352"/>
    </source>
</evidence>
<dbReference type="InterPro" id="IPR009056">
    <property type="entry name" value="Cyt_c-like_dom"/>
</dbReference>
<feature type="domain" description="Thioredoxin" evidence="12">
    <location>
        <begin position="29"/>
        <end position="200"/>
    </location>
</feature>
<feature type="binding site" evidence="7">
    <location>
        <position position="157"/>
    </location>
    <ligand>
        <name>Cu cation</name>
        <dbReference type="ChEBI" id="CHEBI:23378"/>
    </ligand>
</feature>
<reference evidence="13" key="2">
    <citation type="journal article" date="2021" name="Genome Biol. Evol.">
        <title>Developing a high-quality reference genome for a parasitic bivalve with doubly uniparental inheritance (Bivalvia: Unionida).</title>
        <authorList>
            <person name="Smith C.H."/>
        </authorList>
    </citation>
    <scope>NUCLEOTIDE SEQUENCE</scope>
    <source>
        <strain evidence="13">CHS0354</strain>
        <tissue evidence="13">Mantle</tissue>
    </source>
</reference>
<comment type="caution">
    <text evidence="13">The sequence shown here is derived from an EMBL/GenBank/DDBJ whole genome shotgun (WGS) entry which is preliminary data.</text>
</comment>
<evidence type="ECO:0000259" key="11">
    <source>
        <dbReference type="PROSITE" id="PS51007"/>
    </source>
</evidence>
<dbReference type="EMBL" id="JAEAOA010000085">
    <property type="protein sequence ID" value="KAK3605053.1"/>
    <property type="molecule type" value="Genomic_DNA"/>
</dbReference>
<keyword evidence="6 7" id="KW-0186">Copper</keyword>
<dbReference type="GO" id="GO:0046872">
    <property type="term" value="F:metal ion binding"/>
    <property type="evidence" value="ECO:0007669"/>
    <property type="project" value="UniProtKB-KW"/>
</dbReference>
<dbReference type="CDD" id="cd02968">
    <property type="entry name" value="SCO"/>
    <property type="match status" value="1"/>
</dbReference>
<keyword evidence="5 9" id="KW-0408">Iron</keyword>
<evidence type="ECO:0000313" key="14">
    <source>
        <dbReference type="Proteomes" id="UP001195483"/>
    </source>
</evidence>
<keyword evidence="8" id="KW-1015">Disulfide bond</keyword>
<accession>A0AAE0W7K2</accession>
<feature type="disulfide bond" description="Redox-active" evidence="8">
    <location>
        <begin position="68"/>
        <end position="72"/>
    </location>
</feature>
<evidence type="ECO:0000256" key="6">
    <source>
        <dbReference type="ARBA" id="ARBA00023008"/>
    </source>
</evidence>
<evidence type="ECO:0000256" key="7">
    <source>
        <dbReference type="PIRSR" id="PIRSR603782-1"/>
    </source>
</evidence>
<dbReference type="PANTHER" id="PTHR12151">
    <property type="entry name" value="ELECTRON TRANSPORT PROTIN SCO1/SENC FAMILY MEMBER"/>
    <property type="match status" value="1"/>
</dbReference>
<dbReference type="InterPro" id="IPR036249">
    <property type="entry name" value="Thioredoxin-like_sf"/>
</dbReference>
<evidence type="ECO:0000313" key="13">
    <source>
        <dbReference type="EMBL" id="KAK3605053.1"/>
    </source>
</evidence>
<dbReference type="SUPFAM" id="SSF52833">
    <property type="entry name" value="Thioredoxin-like"/>
    <property type="match status" value="1"/>
</dbReference>
<evidence type="ECO:0000256" key="5">
    <source>
        <dbReference type="ARBA" id="ARBA00023004"/>
    </source>
</evidence>
<evidence type="ECO:0000256" key="3">
    <source>
        <dbReference type="ARBA" id="ARBA00022617"/>
    </source>
</evidence>
<dbReference type="Gene3D" id="3.40.30.10">
    <property type="entry name" value="Glutaredoxin"/>
    <property type="match status" value="1"/>
</dbReference>
<feature type="binding site" evidence="7">
    <location>
        <position position="68"/>
    </location>
    <ligand>
        <name>Cu cation</name>
        <dbReference type="ChEBI" id="CHEBI:23378"/>
    </ligand>
</feature>
<evidence type="ECO:0000256" key="9">
    <source>
        <dbReference type="PROSITE-ProRule" id="PRU00433"/>
    </source>
</evidence>